<reference evidence="8 9" key="1">
    <citation type="submission" date="2015-04" db="EMBL/GenBank/DDBJ databases">
        <title>Genome sequence of aromatic hydrocarbons-degrading Sphingobium chungbukense DJ77.</title>
        <authorList>
            <person name="Kim Y.-C."/>
            <person name="Chae J.-C."/>
        </authorList>
    </citation>
    <scope>NUCLEOTIDE SEQUENCE [LARGE SCALE GENOMIC DNA]</scope>
    <source>
        <strain evidence="8 9">DJ77</strain>
    </source>
</reference>
<comment type="similarity">
    <text evidence="2">Belongs to the class-I pyridoxal-phosphate-dependent aminotransferase family.</text>
</comment>
<evidence type="ECO:0000256" key="3">
    <source>
        <dbReference type="ARBA" id="ARBA00011738"/>
    </source>
</evidence>
<dbReference type="Pfam" id="PF00155">
    <property type="entry name" value="Aminotran_1_2"/>
    <property type="match status" value="1"/>
</dbReference>
<feature type="domain" description="Aminotransferase class I/classII large" evidence="7">
    <location>
        <begin position="33"/>
        <end position="393"/>
    </location>
</feature>
<dbReference type="GO" id="GO:0042802">
    <property type="term" value="F:identical protein binding"/>
    <property type="evidence" value="ECO:0007669"/>
    <property type="project" value="TreeGrafter"/>
</dbReference>
<keyword evidence="5 8" id="KW-0808">Transferase</keyword>
<dbReference type="InterPro" id="IPR015422">
    <property type="entry name" value="PyrdxlP-dep_Trfase_small"/>
</dbReference>
<dbReference type="FunFam" id="3.40.640.10:FF:000066">
    <property type="entry name" value="Aspartate aminotransferase"/>
    <property type="match status" value="1"/>
</dbReference>
<dbReference type="RefSeq" id="WP_046765520.1">
    <property type="nucleotide sequence ID" value="NZ_LBIC01000010.1"/>
</dbReference>
<dbReference type="PRINTS" id="PR00799">
    <property type="entry name" value="TRANSAMINASE"/>
</dbReference>
<comment type="caution">
    <text evidence="8">The sequence shown here is derived from an EMBL/GenBank/DDBJ whole genome shotgun (WGS) entry which is preliminary data.</text>
</comment>
<evidence type="ECO:0000256" key="6">
    <source>
        <dbReference type="ARBA" id="ARBA00022898"/>
    </source>
</evidence>
<comment type="cofactor">
    <cofactor evidence="1">
        <name>pyridoxal 5'-phosphate</name>
        <dbReference type="ChEBI" id="CHEBI:597326"/>
    </cofactor>
</comment>
<keyword evidence="9" id="KW-1185">Reference proteome</keyword>
<dbReference type="Gene3D" id="3.90.1150.10">
    <property type="entry name" value="Aspartate Aminotransferase, domain 1"/>
    <property type="match status" value="1"/>
</dbReference>
<dbReference type="GO" id="GO:0033585">
    <property type="term" value="P:L-phenylalanine biosynthetic process from chorismate via phenylpyruvate"/>
    <property type="evidence" value="ECO:0007669"/>
    <property type="project" value="TreeGrafter"/>
</dbReference>
<name>A0A0M3APH0_9SPHN</name>
<dbReference type="InterPro" id="IPR004839">
    <property type="entry name" value="Aminotransferase_I/II_large"/>
</dbReference>
<dbReference type="PATRIC" id="fig|56193.3.peg.4379"/>
<organism evidence="8 9">
    <name type="scientific">Sphingobium chungbukense</name>
    <dbReference type="NCBI Taxonomy" id="56193"/>
    <lineage>
        <taxon>Bacteria</taxon>
        <taxon>Pseudomonadati</taxon>
        <taxon>Pseudomonadota</taxon>
        <taxon>Alphaproteobacteria</taxon>
        <taxon>Sphingomonadales</taxon>
        <taxon>Sphingomonadaceae</taxon>
        <taxon>Sphingobium</taxon>
    </lineage>
</organism>
<dbReference type="NCBIfam" id="NF006719">
    <property type="entry name" value="PRK09257.1"/>
    <property type="match status" value="1"/>
</dbReference>
<gene>
    <name evidence="8" type="ORF">YP76_20850</name>
</gene>
<dbReference type="Gene3D" id="3.40.640.10">
    <property type="entry name" value="Type I PLP-dependent aspartate aminotransferase-like (Major domain)"/>
    <property type="match status" value="1"/>
</dbReference>
<dbReference type="EMBL" id="LBIC01000010">
    <property type="protein sequence ID" value="KKW90434.1"/>
    <property type="molecule type" value="Genomic_DNA"/>
</dbReference>
<sequence>MSQALLAALQPPPADPILALGGLFAADPRPGRIDLGIGIYKDEAGATPIMRSVKAAEHRLLDTRTTKRYVGARGDRQFAAAMIDLVFGTATDSGRVASLQAPGGTGALRVLAQFLAAVRPEATVWLPDPTWLNHEAIFAAVGLKTAYYPYYDRERSELRFDALCERLRSAAPGDIVLLHGCCHNPSGADLDEAQWRTLAGLLLERDLIPFVDIAYQGFGRGLDEDALGLRILAEQLPELLAASSCSKNFGLYSERVGCAMVLARNPREAEIATARMTVHARTLYSMPPDHGAAIVRTILEDDALLTDWHSELEAIREDMNGKRLHLAKAFRQASGTDEFGYLAHGFGMFSLLTLSPAQIEHARSAFGIYIVEDGRINVAGLPTSRIDDFAEAILAIRKAR</sequence>
<dbReference type="STRING" id="56193.YP76_20850"/>
<comment type="subunit">
    <text evidence="3">Homodimer.</text>
</comment>
<evidence type="ECO:0000256" key="1">
    <source>
        <dbReference type="ARBA" id="ARBA00001933"/>
    </source>
</evidence>
<protein>
    <submittedName>
        <fullName evidence="8">Aromatic amino acid aminotransferase</fullName>
    </submittedName>
</protein>
<dbReference type="AlphaFoldDB" id="A0A0M3APH0"/>
<evidence type="ECO:0000256" key="2">
    <source>
        <dbReference type="ARBA" id="ARBA00007441"/>
    </source>
</evidence>
<dbReference type="SUPFAM" id="SSF53383">
    <property type="entry name" value="PLP-dependent transferases"/>
    <property type="match status" value="1"/>
</dbReference>
<dbReference type="GO" id="GO:0004069">
    <property type="term" value="F:L-aspartate:2-oxoglutarate aminotransferase activity"/>
    <property type="evidence" value="ECO:0007669"/>
    <property type="project" value="TreeGrafter"/>
</dbReference>
<dbReference type="PANTHER" id="PTHR11879">
    <property type="entry name" value="ASPARTATE AMINOTRANSFERASE"/>
    <property type="match status" value="1"/>
</dbReference>
<accession>A0A0M3APH0</accession>
<dbReference type="GO" id="GO:0005829">
    <property type="term" value="C:cytosol"/>
    <property type="evidence" value="ECO:0007669"/>
    <property type="project" value="TreeGrafter"/>
</dbReference>
<dbReference type="InterPro" id="IPR000796">
    <property type="entry name" value="Asp_trans"/>
</dbReference>
<evidence type="ECO:0000256" key="4">
    <source>
        <dbReference type="ARBA" id="ARBA00022576"/>
    </source>
</evidence>
<dbReference type="CDD" id="cd00609">
    <property type="entry name" value="AAT_like"/>
    <property type="match status" value="1"/>
</dbReference>
<dbReference type="Proteomes" id="UP000033874">
    <property type="component" value="Unassembled WGS sequence"/>
</dbReference>
<proteinExistence type="inferred from homology"/>
<keyword evidence="6" id="KW-0663">Pyridoxal phosphate</keyword>
<dbReference type="GO" id="GO:0004838">
    <property type="term" value="F:L-tyrosine-2-oxoglutarate transaminase activity"/>
    <property type="evidence" value="ECO:0007669"/>
    <property type="project" value="TreeGrafter"/>
</dbReference>
<evidence type="ECO:0000313" key="9">
    <source>
        <dbReference type="Proteomes" id="UP000033874"/>
    </source>
</evidence>
<keyword evidence="4 8" id="KW-0032">Aminotransferase</keyword>
<dbReference type="InterPro" id="IPR015424">
    <property type="entry name" value="PyrdxlP-dep_Trfase"/>
</dbReference>
<dbReference type="GO" id="GO:0030170">
    <property type="term" value="F:pyridoxal phosphate binding"/>
    <property type="evidence" value="ECO:0007669"/>
    <property type="project" value="InterPro"/>
</dbReference>
<dbReference type="InterPro" id="IPR015421">
    <property type="entry name" value="PyrdxlP-dep_Trfase_major"/>
</dbReference>
<dbReference type="PANTHER" id="PTHR11879:SF22">
    <property type="entry name" value="ASPARTATE AMINOTRANSFERASE, MITOCHONDRIAL"/>
    <property type="match status" value="1"/>
</dbReference>
<evidence type="ECO:0000259" key="7">
    <source>
        <dbReference type="Pfam" id="PF00155"/>
    </source>
</evidence>
<evidence type="ECO:0000313" key="8">
    <source>
        <dbReference type="EMBL" id="KKW90434.1"/>
    </source>
</evidence>
<evidence type="ECO:0000256" key="5">
    <source>
        <dbReference type="ARBA" id="ARBA00022679"/>
    </source>
</evidence>